<dbReference type="SUPFAM" id="SSF53067">
    <property type="entry name" value="Actin-like ATPase domain"/>
    <property type="match status" value="2"/>
</dbReference>
<dbReference type="EMBL" id="NKCK01000081">
    <property type="protein sequence ID" value="RSM01816.1"/>
    <property type="molecule type" value="Genomic_DNA"/>
</dbReference>
<dbReference type="PANTHER" id="PTHR42749:SF1">
    <property type="entry name" value="CELL SHAPE-DETERMINING PROTEIN MREB"/>
    <property type="match status" value="1"/>
</dbReference>
<dbReference type="AlphaFoldDB" id="A0A428TIG1"/>
<proteinExistence type="predicted"/>
<reference evidence="1 2" key="1">
    <citation type="submission" date="2017-06" db="EMBL/GenBank/DDBJ databases">
        <title>Comparative genomic analysis of Ambrosia Fusariam Clade fungi.</title>
        <authorList>
            <person name="Stajich J.E."/>
            <person name="Carrillo J."/>
            <person name="Kijimoto T."/>
            <person name="Eskalen A."/>
            <person name="O'Donnell K."/>
            <person name="Kasson M."/>
        </authorList>
    </citation>
    <scope>NUCLEOTIDE SEQUENCE [LARGE SCALE GENOMIC DNA]</scope>
    <source>
        <strain evidence="1 2">NRRL62579</strain>
    </source>
</reference>
<dbReference type="PANTHER" id="PTHR42749">
    <property type="entry name" value="CELL SHAPE-DETERMINING PROTEIN MREB"/>
    <property type="match status" value="1"/>
</dbReference>
<evidence type="ECO:0008006" key="3">
    <source>
        <dbReference type="Google" id="ProtNLM"/>
    </source>
</evidence>
<dbReference type="Gene3D" id="3.90.640.10">
    <property type="entry name" value="Actin, Chain A, domain 4"/>
    <property type="match status" value="1"/>
</dbReference>
<protein>
    <recommendedName>
        <fullName evidence="3">Hsp70 protein</fullName>
    </recommendedName>
</protein>
<dbReference type="STRING" id="1325735.A0A428TIG1"/>
<dbReference type="Gene3D" id="3.30.420.40">
    <property type="match status" value="2"/>
</dbReference>
<comment type="caution">
    <text evidence="1">The sequence shown here is derived from an EMBL/GenBank/DDBJ whole genome shotgun (WGS) entry which is preliminary data.</text>
</comment>
<dbReference type="InterPro" id="IPR043129">
    <property type="entry name" value="ATPase_NBD"/>
</dbReference>
<accession>A0A428TIG1</accession>
<dbReference type="Proteomes" id="UP000287144">
    <property type="component" value="Unassembled WGS sequence"/>
</dbReference>
<evidence type="ECO:0000313" key="2">
    <source>
        <dbReference type="Proteomes" id="UP000287144"/>
    </source>
</evidence>
<keyword evidence="2" id="KW-1185">Reference proteome</keyword>
<gene>
    <name evidence="1" type="ORF">CEP52_008324</name>
</gene>
<dbReference type="CDD" id="cd10170">
    <property type="entry name" value="ASKHA_NBD_HSP70"/>
    <property type="match status" value="1"/>
</dbReference>
<evidence type="ECO:0000313" key="1">
    <source>
        <dbReference type="EMBL" id="RSM01816.1"/>
    </source>
</evidence>
<organism evidence="1 2">
    <name type="scientific">Fusarium oligoseptatum</name>
    <dbReference type="NCBI Taxonomy" id="2604345"/>
    <lineage>
        <taxon>Eukaryota</taxon>
        <taxon>Fungi</taxon>
        <taxon>Dikarya</taxon>
        <taxon>Ascomycota</taxon>
        <taxon>Pezizomycotina</taxon>
        <taxon>Sordariomycetes</taxon>
        <taxon>Hypocreomycetidae</taxon>
        <taxon>Hypocreales</taxon>
        <taxon>Nectriaceae</taxon>
        <taxon>Fusarium</taxon>
        <taxon>Fusarium solani species complex</taxon>
    </lineage>
</organism>
<name>A0A428TIG1_9HYPO</name>
<sequence>MNNHQPDLCIGVDFGTTYTGVAWSTPKEENNKTNIIKQWPGETEDEEKGPNCPGERYEWREDKKWKLLKLLLVPETHEMRSANNGHGPSVPGTMHEVHKLVTLYLSQIYAHISNEIPELIKTNDDFSEQLKLKTWDSLAIDFIFSTPTLWGAPISHCFKDIISKAGFGEHKLHKVALGLTEPEAAAVFTCQPEVVGKVHKGHVVLSIDAGGGTTDLAFIKATANTADSFTLAEIHPVGGTDVGSTRIDSEFAKLVKDRIKEYPEAQSELPRDFPTRASQSDDFQSCKHKLGSKLWDRSTDDFAIEVTGLEKSYTNRDLGIKQGELFFTRQQLESCFDITLNHIKGLIKRAVDQFEDNNGRTGTLWHVDHIILSGGLGSSDYVLKELTTYFRDLSKGANSCVAGSRVLRTNGNARTVVVEGLLYDRRTKAHALREHIVRANYGIIVEETRPKWPALSRNVNPANTTTDAPDRIRWLVKFGETVQVGKPITVEITKPLEKSDQRKWTEKIVWLGGECPCLPANMKKGLKEGMEVLRSVDIEVRKGTKLSSRRTFMGTTAYHECNFKLILSVGPSGDCDVEVSENVIKLSG</sequence>